<proteinExistence type="predicted"/>
<dbReference type="GO" id="GO:0016874">
    <property type="term" value="F:ligase activity"/>
    <property type="evidence" value="ECO:0007669"/>
    <property type="project" value="UniProtKB-KW"/>
</dbReference>
<dbReference type="AlphaFoldDB" id="A0A7T1T8K3"/>
<organism evidence="6 7">
    <name type="scientific">Streptomyces bathyalis</name>
    <dbReference type="NCBI Taxonomy" id="2710756"/>
    <lineage>
        <taxon>Bacteria</taxon>
        <taxon>Bacillati</taxon>
        <taxon>Actinomycetota</taxon>
        <taxon>Actinomycetes</taxon>
        <taxon>Kitasatosporales</taxon>
        <taxon>Streptomycetaceae</taxon>
        <taxon>Streptomyces</taxon>
    </lineage>
</organism>
<accession>A0A7T1T8K3</accession>
<dbReference type="EMBL" id="CP048882">
    <property type="protein sequence ID" value="QPP08386.1"/>
    <property type="molecule type" value="Genomic_DNA"/>
</dbReference>
<dbReference type="RefSeq" id="WP_197352179.1">
    <property type="nucleotide sequence ID" value="NZ_CP048882.1"/>
</dbReference>
<gene>
    <name evidence="6" type="ORF">G4Z16_20515</name>
</gene>
<evidence type="ECO:0000259" key="5">
    <source>
        <dbReference type="PROSITE" id="PS50975"/>
    </source>
</evidence>
<evidence type="ECO:0000256" key="3">
    <source>
        <dbReference type="ARBA" id="ARBA00022840"/>
    </source>
</evidence>
<sequence length="420" mass="46180">MNQMVLVAQEAKARGFHVVALNHDPLRDSGDFAVPEGVVDELLHVESWSDGDAVRALLDKVRGSYEIAGTYAGFEHTLTYETELREQVGLPRNGMRETRLTLDKGEVRRKLYAEGLSRLRSVTLAEALRWEEWQFAGPAVLKPTHGTGSALCYIVSTLDELRAAARKAEAADVINPLMKEYILRGSGFVLEEKAEGELLSVESLVHEGTIHHVGLTGRYVLAENPVVEQGLFFPYDHPRRVEIIETCERLHRSLGIFHGPTHLEVMVPEEGPVELIDFNLRFAGLAATVLVNEAFGLPFEAYLTDIACGLEPDMAKLGEPARCAADVLVMPPPGVREFRDLTFPAQASTRRLMKKLGQQLTGRSDQLDAVAMFTVSGDTPAETHRKVLEARRETVFNGAALGDIPATRVAFGGHLGGEQP</sequence>
<evidence type="ECO:0000313" key="7">
    <source>
        <dbReference type="Proteomes" id="UP000595046"/>
    </source>
</evidence>
<dbReference type="InterPro" id="IPR052032">
    <property type="entry name" value="ATP-dep_AA_Ligase"/>
</dbReference>
<protein>
    <submittedName>
        <fullName evidence="6">ATP-grasp domain-containing protein</fullName>
    </submittedName>
</protein>
<keyword evidence="1" id="KW-0436">Ligase</keyword>
<keyword evidence="3 4" id="KW-0067">ATP-binding</keyword>
<reference evidence="7" key="1">
    <citation type="submission" date="2020-02" db="EMBL/GenBank/DDBJ databases">
        <title>Streptomyces sp. ASO4wet.</title>
        <authorList>
            <person name="Risdian C."/>
            <person name="Landwehr W."/>
            <person name="Schupp P."/>
            <person name="Wink J."/>
        </authorList>
    </citation>
    <scope>NUCLEOTIDE SEQUENCE [LARGE SCALE GENOMIC DNA]</scope>
    <source>
        <strain evidence="7">ASO4wet</strain>
    </source>
</reference>
<dbReference type="Proteomes" id="UP000595046">
    <property type="component" value="Chromosome"/>
</dbReference>
<evidence type="ECO:0000313" key="6">
    <source>
        <dbReference type="EMBL" id="QPP08386.1"/>
    </source>
</evidence>
<dbReference type="Gene3D" id="3.30.470.20">
    <property type="entry name" value="ATP-grasp fold, B domain"/>
    <property type="match status" value="1"/>
</dbReference>
<dbReference type="SUPFAM" id="SSF56059">
    <property type="entry name" value="Glutathione synthetase ATP-binding domain-like"/>
    <property type="match status" value="1"/>
</dbReference>
<dbReference type="PANTHER" id="PTHR43585:SF2">
    <property type="entry name" value="ATP-GRASP ENZYME FSQD"/>
    <property type="match status" value="1"/>
</dbReference>
<dbReference type="InterPro" id="IPR011761">
    <property type="entry name" value="ATP-grasp"/>
</dbReference>
<evidence type="ECO:0000256" key="1">
    <source>
        <dbReference type="ARBA" id="ARBA00022598"/>
    </source>
</evidence>
<keyword evidence="7" id="KW-1185">Reference proteome</keyword>
<feature type="domain" description="ATP-grasp" evidence="5">
    <location>
        <begin position="108"/>
        <end position="308"/>
    </location>
</feature>
<keyword evidence="2 4" id="KW-0547">Nucleotide-binding</keyword>
<dbReference type="Pfam" id="PF13535">
    <property type="entry name" value="ATP-grasp_4"/>
    <property type="match status" value="1"/>
</dbReference>
<dbReference type="GO" id="GO:0005524">
    <property type="term" value="F:ATP binding"/>
    <property type="evidence" value="ECO:0007669"/>
    <property type="project" value="UniProtKB-UniRule"/>
</dbReference>
<dbReference type="PANTHER" id="PTHR43585">
    <property type="entry name" value="FUMIPYRROLE BIOSYNTHESIS PROTEIN C"/>
    <property type="match status" value="1"/>
</dbReference>
<dbReference type="KEGG" id="sbat:G4Z16_20515"/>
<dbReference type="GO" id="GO:0046872">
    <property type="term" value="F:metal ion binding"/>
    <property type="evidence" value="ECO:0007669"/>
    <property type="project" value="InterPro"/>
</dbReference>
<evidence type="ECO:0000256" key="2">
    <source>
        <dbReference type="ARBA" id="ARBA00022741"/>
    </source>
</evidence>
<dbReference type="PROSITE" id="PS50975">
    <property type="entry name" value="ATP_GRASP"/>
    <property type="match status" value="1"/>
</dbReference>
<name>A0A7T1T8K3_9ACTN</name>
<evidence type="ECO:0000256" key="4">
    <source>
        <dbReference type="PROSITE-ProRule" id="PRU00409"/>
    </source>
</evidence>